<reference evidence="2 3" key="1">
    <citation type="submission" date="2013-03" db="EMBL/GenBank/DDBJ databases">
        <title>The Genome Sequence of Phialophora europaea CBS 101466.</title>
        <authorList>
            <consortium name="The Broad Institute Genomics Platform"/>
            <person name="Cuomo C."/>
            <person name="de Hoog S."/>
            <person name="Gorbushina A."/>
            <person name="Walker B."/>
            <person name="Young S.K."/>
            <person name="Zeng Q."/>
            <person name="Gargeya S."/>
            <person name="Fitzgerald M."/>
            <person name="Haas B."/>
            <person name="Abouelleil A."/>
            <person name="Allen A.W."/>
            <person name="Alvarado L."/>
            <person name="Arachchi H.M."/>
            <person name="Berlin A.M."/>
            <person name="Chapman S.B."/>
            <person name="Gainer-Dewar J."/>
            <person name="Goldberg J."/>
            <person name="Griggs A."/>
            <person name="Gujja S."/>
            <person name="Hansen M."/>
            <person name="Howarth C."/>
            <person name="Imamovic A."/>
            <person name="Ireland A."/>
            <person name="Larimer J."/>
            <person name="McCowan C."/>
            <person name="Murphy C."/>
            <person name="Pearson M."/>
            <person name="Poon T.W."/>
            <person name="Priest M."/>
            <person name="Roberts A."/>
            <person name="Saif S."/>
            <person name="Shea T."/>
            <person name="Sisk P."/>
            <person name="Sykes S."/>
            <person name="Wortman J."/>
            <person name="Nusbaum C."/>
            <person name="Birren B."/>
        </authorList>
    </citation>
    <scope>NUCLEOTIDE SEQUENCE [LARGE SCALE GENOMIC DNA]</scope>
    <source>
        <strain evidence="2 3">CBS 101466</strain>
    </source>
</reference>
<accession>W2RK16</accession>
<dbReference type="GO" id="GO:0016491">
    <property type="term" value="F:oxidoreductase activity"/>
    <property type="evidence" value="ECO:0007669"/>
    <property type="project" value="UniProtKB-KW"/>
</dbReference>
<dbReference type="InParanoid" id="W2RK16"/>
<keyword evidence="1" id="KW-0560">Oxidoreductase</keyword>
<evidence type="ECO:0008006" key="4">
    <source>
        <dbReference type="Google" id="ProtNLM"/>
    </source>
</evidence>
<evidence type="ECO:0000256" key="1">
    <source>
        <dbReference type="ARBA" id="ARBA00023002"/>
    </source>
</evidence>
<evidence type="ECO:0000313" key="3">
    <source>
        <dbReference type="Proteomes" id="UP000030752"/>
    </source>
</evidence>
<dbReference type="AlphaFoldDB" id="W2RK16"/>
<dbReference type="SUPFAM" id="SSF51735">
    <property type="entry name" value="NAD(P)-binding Rossmann-fold domains"/>
    <property type="match status" value="1"/>
</dbReference>
<dbReference type="HOGENOM" id="CLU_1547521_0_0_1"/>
<name>W2RK16_CYPE1</name>
<dbReference type="RefSeq" id="XP_008720348.1">
    <property type="nucleotide sequence ID" value="XM_008722126.1"/>
</dbReference>
<dbReference type="VEuPathDB" id="FungiDB:HMPREF1541_07803"/>
<dbReference type="Proteomes" id="UP000030752">
    <property type="component" value="Unassembled WGS sequence"/>
</dbReference>
<proteinExistence type="predicted"/>
<dbReference type="OrthoDB" id="2898509at2759"/>
<dbReference type="GeneID" id="19975142"/>
<dbReference type="Gene3D" id="3.40.50.720">
    <property type="entry name" value="NAD(P)-binding Rossmann-like Domain"/>
    <property type="match status" value="1"/>
</dbReference>
<dbReference type="InterPro" id="IPR036291">
    <property type="entry name" value="NAD(P)-bd_dom_sf"/>
</dbReference>
<dbReference type="PANTHER" id="PTHR47534:SF3">
    <property type="entry name" value="ALCOHOL DEHYDROGENASE-LIKE C-TERMINAL DOMAIN-CONTAINING PROTEIN"/>
    <property type="match status" value="1"/>
</dbReference>
<protein>
    <recommendedName>
        <fullName evidence="4">Ketoreductase (KR) domain-containing protein</fullName>
    </recommendedName>
</protein>
<dbReference type="EMBL" id="KB822724">
    <property type="protein sequence ID" value="ETN36816.1"/>
    <property type="molecule type" value="Genomic_DNA"/>
</dbReference>
<organism evidence="2 3">
    <name type="scientific">Cyphellophora europaea (strain CBS 101466)</name>
    <name type="common">Phialophora europaea</name>
    <dbReference type="NCBI Taxonomy" id="1220924"/>
    <lineage>
        <taxon>Eukaryota</taxon>
        <taxon>Fungi</taxon>
        <taxon>Dikarya</taxon>
        <taxon>Ascomycota</taxon>
        <taxon>Pezizomycotina</taxon>
        <taxon>Eurotiomycetes</taxon>
        <taxon>Chaetothyriomycetidae</taxon>
        <taxon>Chaetothyriales</taxon>
        <taxon>Cyphellophoraceae</taxon>
        <taxon>Cyphellophora</taxon>
    </lineage>
</organism>
<dbReference type="PANTHER" id="PTHR47534">
    <property type="entry name" value="YALI0E05731P"/>
    <property type="match status" value="1"/>
</dbReference>
<dbReference type="eggNOG" id="ENOG502S0SX">
    <property type="taxonomic scope" value="Eukaryota"/>
</dbReference>
<dbReference type="InterPro" id="IPR052228">
    <property type="entry name" value="Sec_Metab_Biosynth_Oxidored"/>
</dbReference>
<evidence type="ECO:0000313" key="2">
    <source>
        <dbReference type="EMBL" id="ETN36816.1"/>
    </source>
</evidence>
<sequence length="173" mass="19266">MVSLKQDRASNDRIKTDLPKGLVAVFAGGTNGVGETTVRHFANLATAPRVYPVERSQEAGARIAAQCKTLNPEDTFKFIESDTSLMRNVDPPCRETASQEREINLLFLSIETLQYGTRTDEGLNYPTTLTLYARSRFISNFVPLIRSAKSLRWVVSVYGATFEGRVLVDKFQG</sequence>
<keyword evidence="3" id="KW-1185">Reference proteome</keyword>
<dbReference type="STRING" id="1220924.W2RK16"/>
<gene>
    <name evidence="2" type="ORF">HMPREF1541_07803</name>
</gene>